<organism evidence="2 3">
    <name type="scientific">Lacticaseibacillus yichunensis</name>
    <dbReference type="NCBI Taxonomy" id="2486015"/>
    <lineage>
        <taxon>Bacteria</taxon>
        <taxon>Bacillati</taxon>
        <taxon>Bacillota</taxon>
        <taxon>Bacilli</taxon>
        <taxon>Lactobacillales</taxon>
        <taxon>Lactobacillaceae</taxon>
        <taxon>Lacticaseibacillus</taxon>
    </lineage>
</organism>
<dbReference type="PANTHER" id="PTHR43581">
    <property type="entry name" value="ATP/GTP PHOSPHATASE"/>
    <property type="match status" value="1"/>
</dbReference>
<comment type="caution">
    <text evidence="2">The sequence shown here is derived from an EMBL/GenBank/DDBJ whole genome shotgun (WGS) entry which is preliminary data.</text>
</comment>
<proteinExistence type="predicted"/>
<evidence type="ECO:0000259" key="1">
    <source>
        <dbReference type="Pfam" id="PF20469"/>
    </source>
</evidence>
<name>A0ABW4CRS3_9LACO</name>
<keyword evidence="2" id="KW-0540">Nuclease</keyword>
<dbReference type="Pfam" id="PF20469">
    <property type="entry name" value="OLD-like_TOPRIM"/>
    <property type="match status" value="1"/>
</dbReference>
<gene>
    <name evidence="2" type="ORF">ACFQ47_06700</name>
</gene>
<reference evidence="3" key="1">
    <citation type="journal article" date="2019" name="Int. J. Syst. Evol. Microbiol.">
        <title>The Global Catalogue of Microorganisms (GCM) 10K type strain sequencing project: providing services to taxonomists for standard genome sequencing and annotation.</title>
        <authorList>
            <consortium name="The Broad Institute Genomics Platform"/>
            <consortium name="The Broad Institute Genome Sequencing Center for Infectious Disease"/>
            <person name="Wu L."/>
            <person name="Ma J."/>
        </authorList>
    </citation>
    <scope>NUCLEOTIDE SEQUENCE [LARGE SCALE GENOMIC DNA]</scope>
    <source>
        <strain evidence="3">CCM 8947</strain>
    </source>
</reference>
<evidence type="ECO:0000313" key="3">
    <source>
        <dbReference type="Proteomes" id="UP001597192"/>
    </source>
</evidence>
<dbReference type="InterPro" id="IPR034139">
    <property type="entry name" value="TOPRIM_OLD"/>
</dbReference>
<dbReference type="EMBL" id="JBHTOG010000035">
    <property type="protein sequence ID" value="MFD1432371.1"/>
    <property type="molecule type" value="Genomic_DNA"/>
</dbReference>
<dbReference type="Gene3D" id="3.40.50.300">
    <property type="entry name" value="P-loop containing nucleotide triphosphate hydrolases"/>
    <property type="match status" value="1"/>
</dbReference>
<evidence type="ECO:0000313" key="2">
    <source>
        <dbReference type="EMBL" id="MFD1432371.1"/>
    </source>
</evidence>
<dbReference type="Proteomes" id="UP001597192">
    <property type="component" value="Unassembled WGS sequence"/>
</dbReference>
<keyword evidence="2" id="KW-0255">Endonuclease</keyword>
<dbReference type="GO" id="GO:0004519">
    <property type="term" value="F:endonuclease activity"/>
    <property type="evidence" value="ECO:0007669"/>
    <property type="project" value="UniProtKB-KW"/>
</dbReference>
<keyword evidence="2" id="KW-0378">Hydrolase</keyword>
<sequence>MLHVFEQPLTSQKHLADELPSIEIEVFFNFETNPKFAPFFGEQFSEFNSKKPTSFFGIKFNFEFDKDFLDEFEKIDFSDKSQRVIPLEYYHSSWRTFRGDPYVSRMNPLRSLLIDNSRYMYDLYGSYAKRIFNLQVEKNQQRQASYAFKQSMISALNDNEDKISLSRAHQRFTINQRKAQLAELIDISEDDIPLQNMGKGKESLVKTELSLDSKASLVMIEEPENHLSYSNTRKMIAQINSQSDNAQQVIVTTHESMVLNRLNLDHAIWIHDSKGESLESLSDADAEFFKRNDDFDILKFILADKVILVEGASEYITVPAITKKVLGKDLDELGISVLSLHGIHYKHFFDLAERLNKRVLILTDNDGSKNEHIDEQNAETADNIYIQTPSDPDIFTFEVALDQVNHKLTEKYRAAYHPKSKSTSYKKVYTNLDKSLACALANKTEFAIYIAEQFEKNDSGVLSPAYIEEGLKWLQRLN</sequence>
<feature type="domain" description="OLD protein-like TOPRIM" evidence="1">
    <location>
        <begin position="302"/>
        <end position="366"/>
    </location>
</feature>
<protein>
    <submittedName>
        <fullName evidence="2">ATP-dependent endonuclease</fullName>
    </submittedName>
</protein>
<dbReference type="CDD" id="cd00267">
    <property type="entry name" value="ABC_ATPase"/>
    <property type="match status" value="1"/>
</dbReference>
<keyword evidence="3" id="KW-1185">Reference proteome</keyword>
<dbReference type="SUPFAM" id="SSF52540">
    <property type="entry name" value="P-loop containing nucleoside triphosphate hydrolases"/>
    <property type="match status" value="1"/>
</dbReference>
<dbReference type="CDD" id="cd01026">
    <property type="entry name" value="TOPRIM_OLD"/>
    <property type="match status" value="1"/>
</dbReference>
<dbReference type="InterPro" id="IPR051396">
    <property type="entry name" value="Bact_Antivir_Def_Nuclease"/>
</dbReference>
<dbReference type="RefSeq" id="WP_125698099.1">
    <property type="nucleotide sequence ID" value="NZ_JBHTOG010000035.1"/>
</dbReference>
<accession>A0ABW4CRS3</accession>
<dbReference type="PANTHER" id="PTHR43581:SF4">
    <property type="entry name" value="ATP_GTP PHOSPHATASE"/>
    <property type="match status" value="1"/>
</dbReference>
<dbReference type="InterPro" id="IPR027417">
    <property type="entry name" value="P-loop_NTPase"/>
</dbReference>